<dbReference type="EMBL" id="ML976094">
    <property type="protein sequence ID" value="KAF1938841.1"/>
    <property type="molecule type" value="Genomic_DNA"/>
</dbReference>
<dbReference type="InterPro" id="IPR032675">
    <property type="entry name" value="LRR_dom_sf"/>
</dbReference>
<dbReference type="Gene3D" id="3.80.10.10">
    <property type="entry name" value="Ribonuclease Inhibitor"/>
    <property type="match status" value="1"/>
</dbReference>
<organism evidence="1 2">
    <name type="scientific">Clathrospora elynae</name>
    <dbReference type="NCBI Taxonomy" id="706981"/>
    <lineage>
        <taxon>Eukaryota</taxon>
        <taxon>Fungi</taxon>
        <taxon>Dikarya</taxon>
        <taxon>Ascomycota</taxon>
        <taxon>Pezizomycotina</taxon>
        <taxon>Dothideomycetes</taxon>
        <taxon>Pleosporomycetidae</taxon>
        <taxon>Pleosporales</taxon>
        <taxon>Diademaceae</taxon>
        <taxon>Clathrospora</taxon>
    </lineage>
</organism>
<dbReference type="AlphaFoldDB" id="A0A6A5SDY3"/>
<dbReference type="SUPFAM" id="SSF81383">
    <property type="entry name" value="F-box domain"/>
    <property type="match status" value="1"/>
</dbReference>
<sequence>MCAVSMALNTAARQDSTARLPPELKLMICTLLPNKSLKDACFINKSWGFIAASMLWRTFVTDFAETETRNTEALLLFRPGGFLDSIRNLRLSPTYDHNALSRLFSVLPRACLIELSAHDWVEKNTLGACLRTQPKLKKLYVPTSHQNSPCGPPDAAYTAHSLKELQELTMTVHGHSPNSYEGYLAWFPHLSELRNLKIQGGFRPNTRNHLSSWDMPVGTQPLKLYRLSISGVVLPETPATFIDSLQLDLLTVLQVWSCCNPGPLMRGLSQKFIELGHSSLKALDHFSERQAGNRGTEELLDSVDGLKRVYVTTRQGPLVAMSCLTRQGLSLRLLKVSATGGPSNTSQSYSSLDFESLAASCPNIELLSIGLVSLDLRRWTSFEPLSITPATNGQLFRSLEALARLPKLHTLRLTHKVFCGEITDPGFRRMRYEQLVNSILRILVDGGSPIQVLVIIPATQPAVLGTRDTNGHCWPRYYYRKGMIMLPGEERQPAARVIAVPISSEDTRDLDPRMKWKKDDLAWAKWWG</sequence>
<dbReference type="OrthoDB" id="3794824at2759"/>
<name>A0A6A5SDY3_9PLEO</name>
<proteinExistence type="predicted"/>
<gene>
    <name evidence="1" type="ORF">EJ02DRAFT_514242</name>
</gene>
<evidence type="ECO:0000313" key="2">
    <source>
        <dbReference type="Proteomes" id="UP000800038"/>
    </source>
</evidence>
<reference evidence="1" key="1">
    <citation type="journal article" date="2020" name="Stud. Mycol.">
        <title>101 Dothideomycetes genomes: a test case for predicting lifestyles and emergence of pathogens.</title>
        <authorList>
            <person name="Haridas S."/>
            <person name="Albert R."/>
            <person name="Binder M."/>
            <person name="Bloem J."/>
            <person name="Labutti K."/>
            <person name="Salamov A."/>
            <person name="Andreopoulos B."/>
            <person name="Baker S."/>
            <person name="Barry K."/>
            <person name="Bills G."/>
            <person name="Bluhm B."/>
            <person name="Cannon C."/>
            <person name="Castanera R."/>
            <person name="Culley D."/>
            <person name="Daum C."/>
            <person name="Ezra D."/>
            <person name="Gonzalez J."/>
            <person name="Henrissat B."/>
            <person name="Kuo A."/>
            <person name="Liang C."/>
            <person name="Lipzen A."/>
            <person name="Lutzoni F."/>
            <person name="Magnuson J."/>
            <person name="Mondo S."/>
            <person name="Nolan M."/>
            <person name="Ohm R."/>
            <person name="Pangilinan J."/>
            <person name="Park H.-J."/>
            <person name="Ramirez L."/>
            <person name="Alfaro M."/>
            <person name="Sun H."/>
            <person name="Tritt A."/>
            <person name="Yoshinaga Y."/>
            <person name="Zwiers L.-H."/>
            <person name="Turgeon B."/>
            <person name="Goodwin S."/>
            <person name="Spatafora J."/>
            <person name="Crous P."/>
            <person name="Grigoriev I."/>
        </authorList>
    </citation>
    <scope>NUCLEOTIDE SEQUENCE</scope>
    <source>
        <strain evidence="1">CBS 161.51</strain>
    </source>
</reference>
<accession>A0A6A5SDY3</accession>
<evidence type="ECO:0008006" key="3">
    <source>
        <dbReference type="Google" id="ProtNLM"/>
    </source>
</evidence>
<protein>
    <recommendedName>
        <fullName evidence="3">F-box domain-containing protein</fullName>
    </recommendedName>
</protein>
<dbReference type="Proteomes" id="UP000800038">
    <property type="component" value="Unassembled WGS sequence"/>
</dbReference>
<evidence type="ECO:0000313" key="1">
    <source>
        <dbReference type="EMBL" id="KAF1938841.1"/>
    </source>
</evidence>
<dbReference type="InterPro" id="IPR036047">
    <property type="entry name" value="F-box-like_dom_sf"/>
</dbReference>
<keyword evidence="2" id="KW-1185">Reference proteome</keyword>